<evidence type="ECO:0000313" key="2">
    <source>
        <dbReference type="EMBL" id="EGY76975.1"/>
    </source>
</evidence>
<accession>G4CZQ6</accession>
<feature type="domain" description="Transposase IS204/IS1001/IS1096/IS1165 DDE" evidence="1">
    <location>
        <begin position="28"/>
        <end position="165"/>
    </location>
</feature>
<dbReference type="InterPro" id="IPR002560">
    <property type="entry name" value="Transposase_DDE"/>
</dbReference>
<dbReference type="AlphaFoldDB" id="G4CZQ6"/>
<comment type="caution">
    <text evidence="2">The sequence shown here is derived from an EMBL/GenBank/DDBJ whole genome shotgun (WGS) entry which is preliminary data.</text>
</comment>
<dbReference type="Proteomes" id="UP000005332">
    <property type="component" value="Unassembled WGS sequence"/>
</dbReference>
<evidence type="ECO:0000259" key="1">
    <source>
        <dbReference type="Pfam" id="PF01610"/>
    </source>
</evidence>
<organism evidence="2 3">
    <name type="scientific">Cutibacterium avidum ATCC 25577</name>
    <dbReference type="NCBI Taxonomy" id="997355"/>
    <lineage>
        <taxon>Bacteria</taxon>
        <taxon>Bacillati</taxon>
        <taxon>Actinomycetota</taxon>
        <taxon>Actinomycetes</taxon>
        <taxon>Propionibacteriales</taxon>
        <taxon>Propionibacteriaceae</taxon>
        <taxon>Cutibacterium</taxon>
    </lineage>
</organism>
<dbReference type="Pfam" id="PF01610">
    <property type="entry name" value="DDE_Tnp_ISL3"/>
    <property type="match status" value="1"/>
</dbReference>
<sequence>MRVGYRRWSKDARNTRLQPGWLHGTCGRKHHRLYQNRRILHTSADLLTDRQQRRLDELFSDDRHVEVEATWDVYQPMITAYRASSRTEGTKIMTRLIASIGSSVPASLVEVVRLGQTLTTRRDDILAFFDRPATSNGPTEAINGRLEHLGGTALGFRNLTHYTTRSLLEAGGIRPQLHPRL</sequence>
<evidence type="ECO:0000313" key="3">
    <source>
        <dbReference type="Proteomes" id="UP000005332"/>
    </source>
</evidence>
<dbReference type="PATRIC" id="fig|997355.3.peg.1898"/>
<keyword evidence="3" id="KW-1185">Reference proteome</keyword>
<proteinExistence type="predicted"/>
<protein>
    <submittedName>
        <fullName evidence="2">Transposase</fullName>
    </submittedName>
</protein>
<dbReference type="EMBL" id="AGBA01000015">
    <property type="protein sequence ID" value="EGY76975.1"/>
    <property type="molecule type" value="Genomic_DNA"/>
</dbReference>
<dbReference type="HOGENOM" id="CLU_041900_3_0_11"/>
<gene>
    <name evidence="2" type="ORF">HMPREF9153_1928</name>
</gene>
<reference evidence="2 3" key="1">
    <citation type="submission" date="2011-06" db="EMBL/GenBank/DDBJ databases">
        <authorList>
            <person name="Muzny D."/>
            <person name="Qin X."/>
            <person name="Deng J."/>
            <person name="Jiang H."/>
            <person name="Liu Y."/>
            <person name="Qu J."/>
            <person name="Song X.-Z."/>
            <person name="Zhang L."/>
            <person name="Thornton R."/>
            <person name="Coyle M."/>
            <person name="Francisco L."/>
            <person name="Jackson L."/>
            <person name="Javaid M."/>
            <person name="Korchina V."/>
            <person name="Kovar C."/>
            <person name="Mata R."/>
            <person name="Mathew T."/>
            <person name="Ngo R."/>
            <person name="Nguyen L."/>
            <person name="Nguyen N."/>
            <person name="Okwuonu G."/>
            <person name="Ongeri F."/>
            <person name="Pham C."/>
            <person name="Simmons D."/>
            <person name="Wilczek-Boney K."/>
            <person name="Hale W."/>
            <person name="Jakkamsetti A."/>
            <person name="Pham P."/>
            <person name="Ruth R."/>
            <person name="San Lucas F."/>
            <person name="Warren J."/>
            <person name="Zhang J."/>
            <person name="Zhao Z."/>
            <person name="Zhou C."/>
            <person name="Zhu D."/>
            <person name="Lee S."/>
            <person name="Bess C."/>
            <person name="Blankenburg K."/>
            <person name="Forbes L."/>
            <person name="Fu Q."/>
            <person name="Gubbala S."/>
            <person name="Hirani K."/>
            <person name="Jayaseelan J.C."/>
            <person name="Lara F."/>
            <person name="Munidasa M."/>
            <person name="Palculict T."/>
            <person name="Patil S."/>
            <person name="Pu L.-L."/>
            <person name="Saada N."/>
            <person name="Tang L."/>
            <person name="Weissenberger G."/>
            <person name="Zhu Y."/>
            <person name="Hemphill L."/>
            <person name="Shang Y."/>
            <person name="Youmans B."/>
            <person name="Ayvaz T."/>
            <person name="Ross M."/>
            <person name="Santibanez J."/>
            <person name="Aqrawi P."/>
            <person name="Gross S."/>
            <person name="Joshi V."/>
            <person name="Fowler G."/>
            <person name="Nazareth L."/>
            <person name="Reid J."/>
            <person name="Worley K."/>
            <person name="Petrosino J."/>
            <person name="Highlander S."/>
            <person name="Gibbs R."/>
        </authorList>
    </citation>
    <scope>NUCLEOTIDE SEQUENCE [LARGE SCALE GENOMIC DNA]</scope>
    <source>
        <strain evidence="2 3">ATCC 25577</strain>
    </source>
</reference>
<name>G4CZQ6_9ACTN</name>